<evidence type="ECO:0000256" key="2">
    <source>
        <dbReference type="ARBA" id="ARBA00024341"/>
    </source>
</evidence>
<name>A0A118K2W2_CYNCS</name>
<evidence type="ECO:0000256" key="1">
    <source>
        <dbReference type="ARBA" id="ARBA00022860"/>
    </source>
</evidence>
<feature type="compositionally biased region" description="Polar residues" evidence="3">
    <location>
        <begin position="465"/>
        <end position="474"/>
    </location>
</feature>
<feature type="compositionally biased region" description="Basic and acidic residues" evidence="3">
    <location>
        <begin position="135"/>
        <end position="191"/>
    </location>
</feature>
<feature type="compositionally biased region" description="Basic and acidic residues" evidence="3">
    <location>
        <begin position="85"/>
        <end position="106"/>
    </location>
</feature>
<feature type="compositionally biased region" description="Low complexity" evidence="3">
    <location>
        <begin position="531"/>
        <end position="540"/>
    </location>
</feature>
<dbReference type="Proteomes" id="UP000243975">
    <property type="component" value="Unassembled WGS sequence"/>
</dbReference>
<sequence length="587" mass="65817">MGKKGGWFSAVRKAFIPSGDSKDKKEKKPQKTVSKKSWFGRQKAVEPDSSMAESAFATPALRSPPSEPDEELKLAESQNAQSEPTKLETETSKPTKPENEQSEPTKTENVQSEPINPENEQSNPTKPEDEQSNPTKREDEQSKPTKPEIEQSKPTKPEIEQGKPKKPEYEPSKPKKPENEPSKPKKLENEQNKNSFKARAAGAAAAFRRLLGKSKEEVAAIKVQTAFRRFLVMFYMQPPHEHIRLLRFEYANTVLLVIGYLLLKARKSLRAIKGSERLKALVQSQSVKRQAITTLRCMQTLARVQSQVRARRIRMTEENQALQRQLLQKRERELENLRSSDWDNSRRTKEQVDASIQKRVEATALRERALAYAQTQQYTWKNPSKSANPTFMDPNNPHWGWSWLDRWMAARPWESQSSIDNQQPKGLTRSSSVGDTSKQLDRSPSVSSPRSPSVSRRRLAPSSPKNSNDPMQSPRNRRHSISNTSFHEESTRVSSPRVSSPRVSSPRVSSPRSTKTKSMIPSPNPSPSPSPSSNTNLSPLGSGKKGASENKPTTRPVNRRMSLSGAPAGGSARRLSVPPKVVASGSR</sequence>
<keyword evidence="5" id="KW-1185">Reference proteome</keyword>
<feature type="region of interest" description="Disordered" evidence="3">
    <location>
        <begin position="415"/>
        <end position="587"/>
    </location>
</feature>
<comment type="similarity">
    <text evidence="2">Belongs to the IQD family.</text>
</comment>
<reference evidence="4 5" key="1">
    <citation type="journal article" date="2016" name="Sci. Rep.">
        <title>The genome sequence of the outbreeding globe artichoke constructed de novo incorporating a phase-aware low-pass sequencing strategy of F1 progeny.</title>
        <authorList>
            <person name="Scaglione D."/>
            <person name="Reyes-Chin-Wo S."/>
            <person name="Acquadro A."/>
            <person name="Froenicke L."/>
            <person name="Portis E."/>
            <person name="Beitel C."/>
            <person name="Tirone M."/>
            <person name="Mauro R."/>
            <person name="Lo Monaco A."/>
            <person name="Mauromicale G."/>
            <person name="Faccioli P."/>
            <person name="Cattivelli L."/>
            <person name="Rieseberg L."/>
            <person name="Michelmore R."/>
            <person name="Lanteri S."/>
        </authorList>
    </citation>
    <scope>NUCLEOTIDE SEQUENCE [LARGE SCALE GENOMIC DNA]</scope>
    <source>
        <strain evidence="4">2C</strain>
    </source>
</reference>
<dbReference type="AlphaFoldDB" id="A0A118K2W2"/>
<comment type="caution">
    <text evidence="4">The sequence shown here is derived from an EMBL/GenBank/DDBJ whole genome shotgun (WGS) entry which is preliminary data.</text>
</comment>
<accession>A0A118K2W2</accession>
<feature type="compositionally biased region" description="Polar residues" evidence="3">
    <location>
        <begin position="107"/>
        <end position="125"/>
    </location>
</feature>
<dbReference type="Gramene" id="KVI04993">
    <property type="protein sequence ID" value="KVI04993"/>
    <property type="gene ID" value="Ccrd_016688"/>
</dbReference>
<keyword evidence="1" id="KW-0112">Calmodulin-binding</keyword>
<evidence type="ECO:0008006" key="6">
    <source>
        <dbReference type="Google" id="ProtNLM"/>
    </source>
</evidence>
<protein>
    <recommendedName>
        <fullName evidence="6">IQ motif, EF-hand binding site-containing protein</fullName>
    </recommendedName>
</protein>
<gene>
    <name evidence="4" type="ORF">Ccrd_016688</name>
</gene>
<evidence type="ECO:0000256" key="3">
    <source>
        <dbReference type="SAM" id="MobiDB-lite"/>
    </source>
</evidence>
<dbReference type="OMA" id="KSWFGRQ"/>
<proteinExistence type="inferred from homology"/>
<evidence type="ECO:0000313" key="5">
    <source>
        <dbReference type="Proteomes" id="UP000243975"/>
    </source>
</evidence>
<feature type="region of interest" description="Disordered" evidence="3">
    <location>
        <begin position="1"/>
        <end position="193"/>
    </location>
</feature>
<evidence type="ECO:0000313" key="4">
    <source>
        <dbReference type="EMBL" id="KVI04993.1"/>
    </source>
</evidence>
<dbReference type="EMBL" id="LEKV01001892">
    <property type="protein sequence ID" value="KVI04993.1"/>
    <property type="molecule type" value="Genomic_DNA"/>
</dbReference>
<feature type="compositionally biased region" description="Low complexity" evidence="3">
    <location>
        <begin position="492"/>
        <end position="513"/>
    </location>
</feature>
<dbReference type="STRING" id="59895.A0A118K2W2"/>
<dbReference type="GO" id="GO:0005516">
    <property type="term" value="F:calmodulin binding"/>
    <property type="evidence" value="ECO:0007669"/>
    <property type="project" value="UniProtKB-KW"/>
</dbReference>
<feature type="compositionally biased region" description="Low complexity" evidence="3">
    <location>
        <begin position="442"/>
        <end position="464"/>
    </location>
</feature>
<feature type="compositionally biased region" description="Polar residues" evidence="3">
    <location>
        <begin position="415"/>
        <end position="437"/>
    </location>
</feature>
<dbReference type="PANTHER" id="PTHR32295:SF185">
    <property type="entry name" value="IQ MOTIF, EF-HAND BINDING SITE-RELATED"/>
    <property type="match status" value="1"/>
</dbReference>
<organism evidence="4 5">
    <name type="scientific">Cynara cardunculus var. scolymus</name>
    <name type="common">Globe artichoke</name>
    <name type="synonym">Cynara scolymus</name>
    <dbReference type="NCBI Taxonomy" id="59895"/>
    <lineage>
        <taxon>Eukaryota</taxon>
        <taxon>Viridiplantae</taxon>
        <taxon>Streptophyta</taxon>
        <taxon>Embryophyta</taxon>
        <taxon>Tracheophyta</taxon>
        <taxon>Spermatophyta</taxon>
        <taxon>Magnoliopsida</taxon>
        <taxon>eudicotyledons</taxon>
        <taxon>Gunneridae</taxon>
        <taxon>Pentapetalae</taxon>
        <taxon>asterids</taxon>
        <taxon>campanulids</taxon>
        <taxon>Asterales</taxon>
        <taxon>Asteraceae</taxon>
        <taxon>Carduoideae</taxon>
        <taxon>Cardueae</taxon>
        <taxon>Carduinae</taxon>
        <taxon>Cynara</taxon>
    </lineage>
</organism>
<dbReference type="PANTHER" id="PTHR32295">
    <property type="entry name" value="IQ-DOMAIN 5-RELATED"/>
    <property type="match status" value="1"/>
</dbReference>